<gene>
    <name evidence="4" type="ORF">ASZ90_019436</name>
</gene>
<protein>
    <submittedName>
        <fullName evidence="4">Dna replication protein dnad</fullName>
    </submittedName>
</protein>
<name>A0A0W8E4A8_9ZZZZ</name>
<dbReference type="Pfam" id="PF07261">
    <property type="entry name" value="DnaB_2"/>
    <property type="match status" value="2"/>
</dbReference>
<dbReference type="PANTHER" id="PTHR37293">
    <property type="entry name" value="PHAGE REPLICATION PROTEIN-RELATED"/>
    <property type="match status" value="1"/>
</dbReference>
<feature type="region of interest" description="Disordered" evidence="2">
    <location>
        <begin position="352"/>
        <end position="371"/>
    </location>
</feature>
<keyword evidence="1" id="KW-0175">Coiled coil</keyword>
<reference evidence="4" key="1">
    <citation type="journal article" date="2015" name="Proc. Natl. Acad. Sci. U.S.A.">
        <title>Networks of energetic and metabolic interactions define dynamics in microbial communities.</title>
        <authorList>
            <person name="Embree M."/>
            <person name="Liu J.K."/>
            <person name="Al-Bassam M.M."/>
            <person name="Zengler K."/>
        </authorList>
    </citation>
    <scope>NUCLEOTIDE SEQUENCE</scope>
</reference>
<proteinExistence type="predicted"/>
<dbReference type="InterPro" id="IPR034829">
    <property type="entry name" value="DnaD-like_sf"/>
</dbReference>
<dbReference type="InterPro" id="IPR053162">
    <property type="entry name" value="DnaD"/>
</dbReference>
<dbReference type="InterPro" id="IPR006343">
    <property type="entry name" value="DnaB/C_C"/>
</dbReference>
<dbReference type="InterPro" id="IPR036388">
    <property type="entry name" value="WH-like_DNA-bd_sf"/>
</dbReference>
<dbReference type="Gene3D" id="1.10.10.10">
    <property type="entry name" value="Winged helix-like DNA-binding domain superfamily/Winged helix DNA-binding domain"/>
    <property type="match status" value="1"/>
</dbReference>
<evidence type="ECO:0000256" key="2">
    <source>
        <dbReference type="SAM" id="MobiDB-lite"/>
    </source>
</evidence>
<organism evidence="4">
    <name type="scientific">hydrocarbon metagenome</name>
    <dbReference type="NCBI Taxonomy" id="938273"/>
    <lineage>
        <taxon>unclassified sequences</taxon>
        <taxon>metagenomes</taxon>
        <taxon>ecological metagenomes</taxon>
    </lineage>
</organism>
<dbReference type="AlphaFoldDB" id="A0A0W8E4A8"/>
<comment type="caution">
    <text evidence="4">The sequence shown here is derived from an EMBL/GenBank/DDBJ whole genome shotgun (WGS) entry which is preliminary data.</text>
</comment>
<dbReference type="Gene3D" id="1.10.10.630">
    <property type="entry name" value="DnaD domain-like"/>
    <property type="match status" value="1"/>
</dbReference>
<evidence type="ECO:0000313" key="4">
    <source>
        <dbReference type="EMBL" id="KUG03171.1"/>
    </source>
</evidence>
<sequence>MIQSSAIIEVFRWGYVNIPGVLFAYAKELDLDMEDLGILASIICAYEKTRPLAQNGVEVGQVLEACTALSRQKLSRKLNSLHQAGIISLDNGKKSFAEKEVSLQPLIIKLEALIVRDHPRLSNKADSEKTKKQQIEKLEDMLDEYRYKIEQLELRLEDNNNHPTPPKLLPVPIKNDDNYRRVADFVARKTGNLLSVKMSNELRVWLDEMAFSPEFLLVLLELCFERKIVNPSDISKIARDLKEYAINSLDGLEMYFKNYVDTGKNISLKTRRFDPDIVEFGNYTGIDMNAEARRRIYYKWRYDWGFSHAMIMKAGEVMCQRTKNGGLEYMDSVLNNWMAKEIRQVQEADKEVKEFKDRKRSDKKMTGVNQAKSSAVTGDEYEIFIPPVKK</sequence>
<dbReference type="PANTHER" id="PTHR37293:SF5">
    <property type="entry name" value="DNA REPLICATION PROTEIN"/>
    <property type="match status" value="1"/>
</dbReference>
<feature type="compositionally biased region" description="Basic and acidic residues" evidence="2">
    <location>
        <begin position="352"/>
        <end position="365"/>
    </location>
</feature>
<feature type="domain" description="DnaB/C C-terminal" evidence="3">
    <location>
        <begin position="295"/>
        <end position="350"/>
    </location>
</feature>
<evidence type="ECO:0000259" key="3">
    <source>
        <dbReference type="Pfam" id="PF07261"/>
    </source>
</evidence>
<accession>A0A0W8E4A8</accession>
<feature type="coiled-coil region" evidence="1">
    <location>
        <begin position="124"/>
        <end position="162"/>
    </location>
</feature>
<dbReference type="EMBL" id="LNQE01001891">
    <property type="protein sequence ID" value="KUG03171.1"/>
    <property type="molecule type" value="Genomic_DNA"/>
</dbReference>
<feature type="domain" description="DnaB/C C-terminal" evidence="3">
    <location>
        <begin position="185"/>
        <end position="255"/>
    </location>
</feature>
<evidence type="ECO:0000256" key="1">
    <source>
        <dbReference type="SAM" id="Coils"/>
    </source>
</evidence>